<evidence type="ECO:0000256" key="11">
    <source>
        <dbReference type="ARBA" id="ARBA00023002"/>
    </source>
</evidence>
<evidence type="ECO:0000256" key="6">
    <source>
        <dbReference type="ARBA" id="ARBA00022723"/>
    </source>
</evidence>
<protein>
    <recommendedName>
        <fullName evidence="4">procollagen-proline 4-dioxygenase</fullName>
        <ecNumber evidence="4">1.14.11.2</ecNumber>
    </recommendedName>
</protein>
<dbReference type="AlphaFoldDB" id="A0A5C7INT5"/>
<dbReference type="Proteomes" id="UP000323000">
    <property type="component" value="Chromosome 2"/>
</dbReference>
<evidence type="ECO:0000256" key="1">
    <source>
        <dbReference type="ARBA" id="ARBA00001961"/>
    </source>
</evidence>
<proteinExistence type="inferred from homology"/>
<comment type="subcellular location">
    <subcellularLocation>
        <location evidence="2">Endoplasmic reticulum membrane</location>
        <topology evidence="2">Single-pass type II membrane protein</topology>
    </subcellularLocation>
</comment>
<evidence type="ECO:0000256" key="12">
    <source>
        <dbReference type="ARBA" id="ARBA00023004"/>
    </source>
</evidence>
<dbReference type="PROSITE" id="PS51670">
    <property type="entry name" value="SHKT"/>
    <property type="match status" value="1"/>
</dbReference>
<feature type="domain" description="ShKT" evidence="15">
    <location>
        <begin position="294"/>
        <end position="334"/>
    </location>
</feature>
<comment type="similarity">
    <text evidence="3">Belongs to the P4HA family.</text>
</comment>
<keyword evidence="5" id="KW-0812">Transmembrane</keyword>
<evidence type="ECO:0000313" key="16">
    <source>
        <dbReference type="EMBL" id="TXG70931.1"/>
    </source>
</evidence>
<comment type="caution">
    <text evidence="16">The sequence shown here is derived from an EMBL/GenBank/DDBJ whole genome shotgun (WGS) entry which is preliminary data.</text>
</comment>
<evidence type="ECO:0000256" key="7">
    <source>
        <dbReference type="ARBA" id="ARBA00022824"/>
    </source>
</evidence>
<evidence type="ECO:0000256" key="13">
    <source>
        <dbReference type="ARBA" id="ARBA00023136"/>
    </source>
</evidence>
<evidence type="ECO:0000256" key="2">
    <source>
        <dbReference type="ARBA" id="ARBA00004648"/>
    </source>
</evidence>
<keyword evidence="8" id="KW-0223">Dioxygenase</keyword>
<evidence type="ECO:0000313" key="17">
    <source>
        <dbReference type="Proteomes" id="UP000323000"/>
    </source>
</evidence>
<dbReference type="InterPro" id="IPR006620">
    <property type="entry name" value="Pro_4_hyd_alph"/>
</dbReference>
<evidence type="ECO:0000259" key="15">
    <source>
        <dbReference type="PROSITE" id="PS51670"/>
    </source>
</evidence>
<gene>
    <name evidence="16" type="ORF">EZV62_005866</name>
</gene>
<dbReference type="Gene3D" id="2.60.120.620">
    <property type="entry name" value="q2cbj1_9rhob like domain"/>
    <property type="match status" value="1"/>
</dbReference>
<keyword evidence="11" id="KW-0560">Oxidoreductase</keyword>
<keyword evidence="6" id="KW-0479">Metal-binding</keyword>
<dbReference type="EC" id="1.14.11.2" evidence="4"/>
<dbReference type="OrthoDB" id="420380at2759"/>
<keyword evidence="12" id="KW-0408">Iron</keyword>
<keyword evidence="13" id="KW-0472">Membrane</keyword>
<keyword evidence="9" id="KW-0735">Signal-anchor</keyword>
<dbReference type="InterPro" id="IPR045054">
    <property type="entry name" value="P4HA-like"/>
</dbReference>
<evidence type="ECO:0000256" key="5">
    <source>
        <dbReference type="ARBA" id="ARBA00022692"/>
    </source>
</evidence>
<dbReference type="SMART" id="SM00254">
    <property type="entry name" value="ShKT"/>
    <property type="match status" value="1"/>
</dbReference>
<evidence type="ECO:0000256" key="14">
    <source>
        <dbReference type="ARBA" id="ARBA00049169"/>
    </source>
</evidence>
<organism evidence="16 17">
    <name type="scientific">Acer yangbiense</name>
    <dbReference type="NCBI Taxonomy" id="1000413"/>
    <lineage>
        <taxon>Eukaryota</taxon>
        <taxon>Viridiplantae</taxon>
        <taxon>Streptophyta</taxon>
        <taxon>Embryophyta</taxon>
        <taxon>Tracheophyta</taxon>
        <taxon>Spermatophyta</taxon>
        <taxon>Magnoliopsida</taxon>
        <taxon>eudicotyledons</taxon>
        <taxon>Gunneridae</taxon>
        <taxon>Pentapetalae</taxon>
        <taxon>rosids</taxon>
        <taxon>malvids</taxon>
        <taxon>Sapindales</taxon>
        <taxon>Sapindaceae</taxon>
        <taxon>Hippocastanoideae</taxon>
        <taxon>Acereae</taxon>
        <taxon>Acer</taxon>
    </lineage>
</organism>
<comment type="catalytic activity">
    <reaction evidence="14">
        <text>L-prolyl-[collagen] + 2-oxoglutarate + O2 = trans-4-hydroxy-L-prolyl-[collagen] + succinate + CO2</text>
        <dbReference type="Rhea" id="RHEA:18945"/>
        <dbReference type="Rhea" id="RHEA-COMP:11676"/>
        <dbReference type="Rhea" id="RHEA-COMP:11680"/>
        <dbReference type="ChEBI" id="CHEBI:15379"/>
        <dbReference type="ChEBI" id="CHEBI:16526"/>
        <dbReference type="ChEBI" id="CHEBI:16810"/>
        <dbReference type="ChEBI" id="CHEBI:30031"/>
        <dbReference type="ChEBI" id="CHEBI:50342"/>
        <dbReference type="ChEBI" id="CHEBI:61965"/>
        <dbReference type="EC" id="1.14.11.2"/>
    </reaction>
</comment>
<dbReference type="GO" id="GO:0005506">
    <property type="term" value="F:iron ion binding"/>
    <property type="evidence" value="ECO:0007669"/>
    <property type="project" value="InterPro"/>
</dbReference>
<dbReference type="GO" id="GO:0004656">
    <property type="term" value="F:procollagen-proline 4-dioxygenase activity"/>
    <property type="evidence" value="ECO:0007669"/>
    <property type="project" value="UniProtKB-EC"/>
</dbReference>
<comment type="cofactor">
    <cofactor evidence="1">
        <name>L-ascorbate</name>
        <dbReference type="ChEBI" id="CHEBI:38290"/>
    </cofactor>
</comment>
<evidence type="ECO:0000256" key="4">
    <source>
        <dbReference type="ARBA" id="ARBA00012269"/>
    </source>
</evidence>
<keyword evidence="7" id="KW-0256">Endoplasmic reticulum</keyword>
<dbReference type="EMBL" id="VAHF01000002">
    <property type="protein sequence ID" value="TXG70931.1"/>
    <property type="molecule type" value="Genomic_DNA"/>
</dbReference>
<evidence type="ECO:0000256" key="9">
    <source>
        <dbReference type="ARBA" id="ARBA00022968"/>
    </source>
</evidence>
<dbReference type="Pfam" id="PF01549">
    <property type="entry name" value="ShK"/>
    <property type="match status" value="1"/>
</dbReference>
<evidence type="ECO:0000256" key="8">
    <source>
        <dbReference type="ARBA" id="ARBA00022964"/>
    </source>
</evidence>
<dbReference type="PANTHER" id="PTHR10869:SF102">
    <property type="entry name" value="PROLYL 4-HYDROXYLASE 12-RELATED"/>
    <property type="match status" value="1"/>
</dbReference>
<dbReference type="GO" id="GO:0031418">
    <property type="term" value="F:L-ascorbic acid binding"/>
    <property type="evidence" value="ECO:0007669"/>
    <property type="project" value="InterPro"/>
</dbReference>
<evidence type="ECO:0000256" key="3">
    <source>
        <dbReference type="ARBA" id="ARBA00006511"/>
    </source>
</evidence>
<dbReference type="GO" id="GO:0005789">
    <property type="term" value="C:endoplasmic reticulum membrane"/>
    <property type="evidence" value="ECO:0007669"/>
    <property type="project" value="UniProtKB-SubCell"/>
</dbReference>
<dbReference type="FunFam" id="2.60.120.620:FF:000029">
    <property type="entry name" value="Probable prolyl 4-hydroxylase 12"/>
    <property type="match status" value="1"/>
</dbReference>
<dbReference type="InterPro" id="IPR003582">
    <property type="entry name" value="ShKT_dom"/>
</dbReference>
<accession>A0A5C7INT5</accession>
<reference evidence="17" key="1">
    <citation type="journal article" date="2019" name="Gigascience">
        <title>De novo genome assembly of the endangered Acer yangbiense, a plant species with extremely small populations endemic to Yunnan Province, China.</title>
        <authorList>
            <person name="Yang J."/>
            <person name="Wariss H.M."/>
            <person name="Tao L."/>
            <person name="Zhang R."/>
            <person name="Yun Q."/>
            <person name="Hollingsworth P."/>
            <person name="Dao Z."/>
            <person name="Luo G."/>
            <person name="Guo H."/>
            <person name="Ma Y."/>
            <person name="Sun W."/>
        </authorList>
    </citation>
    <scope>NUCLEOTIDE SEQUENCE [LARGE SCALE GENOMIC DNA]</scope>
    <source>
        <strain evidence="17">cv. Malutang</strain>
    </source>
</reference>
<keyword evidence="17" id="KW-1185">Reference proteome</keyword>
<dbReference type="PANTHER" id="PTHR10869">
    <property type="entry name" value="PROLYL 4-HYDROXYLASE ALPHA SUBUNIT"/>
    <property type="match status" value="1"/>
</dbReference>
<sequence length="334" mass="37428">MNPCAPSFPYLQYVLVLAKLITVPKDVRDVGIPRHITVNCSRKELRDKEVNQKTVIQLVHSVLSNRIDPSRVIQLSWRPRVFLYSGFLSNEECDHLISLADDAEENILETNVNSGNVSTNKHIAMSTNKQIATITQLNTEDDIVARIEERISAWTFLPKENGEALRVMHYGFEETNRNLDYFGNKSTLSLSEPLIATVILYLSNVTRGGEILFPNSEVKSKAWSDCVTTSNVLRPVKGNAILFFSLHPNASPDESSFHTRCPVREGEMRYAAKFIQVRAANKAKDSLDLDGNECTDEDENCPNWAAAGECERNPVYMIGSADYFGTCKKSCNAC</sequence>
<dbReference type="SMART" id="SM00702">
    <property type="entry name" value="P4Hc"/>
    <property type="match status" value="1"/>
</dbReference>
<keyword evidence="10" id="KW-1133">Transmembrane helix</keyword>
<evidence type="ECO:0000256" key="10">
    <source>
        <dbReference type="ARBA" id="ARBA00022989"/>
    </source>
</evidence>
<name>A0A5C7INT5_9ROSI</name>